<sequence length="68" mass="7291">MPGVQGVPCRPTRASANDRLWGSIGGRGSYSWAGGRYTLFGEATYRASLQDAGDNHSYKGTAGLRVVW</sequence>
<dbReference type="Proteomes" id="UP001565471">
    <property type="component" value="Unassembled WGS sequence"/>
</dbReference>
<protein>
    <submittedName>
        <fullName evidence="1">Type V secretory pathway adhesin AidA</fullName>
    </submittedName>
</protein>
<dbReference type="RefSeq" id="WP_210290982.1">
    <property type="nucleotide sequence ID" value="NZ_CP126026.1"/>
</dbReference>
<proteinExistence type="predicted"/>
<accession>A0ABV4F4T3</accession>
<gene>
    <name evidence="1" type="ORF">ABIF29_004908</name>
</gene>
<keyword evidence="2" id="KW-1185">Reference proteome</keyword>
<name>A0ABV4F4T3_BRAEL</name>
<reference evidence="1 2" key="1">
    <citation type="submission" date="2024-07" db="EMBL/GenBank/DDBJ databases">
        <title>Genomic Encyclopedia of Type Strains, Phase V (KMG-V): Genome sequencing to study the core and pangenomes of soil and plant-associated prokaryotes.</title>
        <authorList>
            <person name="Whitman W."/>
        </authorList>
    </citation>
    <scope>NUCLEOTIDE SEQUENCE [LARGE SCALE GENOMIC DNA]</scope>
    <source>
        <strain evidence="1 2">USDA 415</strain>
    </source>
</reference>
<organism evidence="1 2">
    <name type="scientific">Bradyrhizobium elkanii</name>
    <dbReference type="NCBI Taxonomy" id="29448"/>
    <lineage>
        <taxon>Bacteria</taxon>
        <taxon>Pseudomonadati</taxon>
        <taxon>Pseudomonadota</taxon>
        <taxon>Alphaproteobacteria</taxon>
        <taxon>Hyphomicrobiales</taxon>
        <taxon>Nitrobacteraceae</taxon>
        <taxon>Bradyrhizobium</taxon>
    </lineage>
</organism>
<comment type="caution">
    <text evidence="1">The sequence shown here is derived from an EMBL/GenBank/DDBJ whole genome shotgun (WGS) entry which is preliminary data.</text>
</comment>
<dbReference type="EMBL" id="JBGBZA010000002">
    <property type="protein sequence ID" value="MEY9318109.1"/>
    <property type="molecule type" value="Genomic_DNA"/>
</dbReference>
<evidence type="ECO:0000313" key="1">
    <source>
        <dbReference type="EMBL" id="MEY9318109.1"/>
    </source>
</evidence>
<evidence type="ECO:0000313" key="2">
    <source>
        <dbReference type="Proteomes" id="UP001565471"/>
    </source>
</evidence>